<dbReference type="GO" id="GO:0004673">
    <property type="term" value="F:protein histidine kinase activity"/>
    <property type="evidence" value="ECO:0007669"/>
    <property type="project" value="UniProtKB-EC"/>
</dbReference>
<feature type="transmembrane region" description="Helical" evidence="8">
    <location>
        <begin position="351"/>
        <end position="371"/>
    </location>
</feature>
<organism evidence="11 12">
    <name type="scientific">Flavobacterium potami</name>
    <dbReference type="NCBI Taxonomy" id="2872310"/>
    <lineage>
        <taxon>Bacteria</taxon>
        <taxon>Pseudomonadati</taxon>
        <taxon>Bacteroidota</taxon>
        <taxon>Flavobacteriia</taxon>
        <taxon>Flavobacteriales</taxon>
        <taxon>Flavobacteriaceae</taxon>
        <taxon>Flavobacterium</taxon>
    </lineage>
</organism>
<evidence type="ECO:0000256" key="4">
    <source>
        <dbReference type="ARBA" id="ARBA00022777"/>
    </source>
</evidence>
<evidence type="ECO:0000256" key="1">
    <source>
        <dbReference type="ARBA" id="ARBA00000085"/>
    </source>
</evidence>
<reference evidence="11 12" key="1">
    <citation type="journal article" date="2023" name="Antonie Van Leeuwenhoek">
        <title>Flavobacterium potami sp. nov., a multi-metal resistance genes harbouring bacterium isolated from shallow river silt.</title>
        <authorList>
            <person name="Li S."/>
            <person name="Mao S."/>
            <person name="Mu W."/>
            <person name="Guo B."/>
            <person name="Li C."/>
            <person name="Zhu Q."/>
            <person name="Hou X."/>
            <person name="Zhao Y."/>
            <person name="Wei S."/>
            <person name="Liu H."/>
            <person name="Liu A."/>
        </authorList>
    </citation>
    <scope>NUCLEOTIDE SEQUENCE [LARGE SCALE GENOMIC DNA]</scope>
    <source>
        <strain evidence="11 12">17A</strain>
    </source>
</reference>
<evidence type="ECO:0000313" key="11">
    <source>
        <dbReference type="EMBL" id="MBZ4037771.1"/>
    </source>
</evidence>
<dbReference type="InterPro" id="IPR019734">
    <property type="entry name" value="TPR_rpt"/>
</dbReference>
<evidence type="ECO:0000256" key="8">
    <source>
        <dbReference type="SAM" id="Phobius"/>
    </source>
</evidence>
<keyword evidence="8" id="KW-0472">Membrane</keyword>
<evidence type="ECO:0000256" key="5">
    <source>
        <dbReference type="ARBA" id="ARBA00023012"/>
    </source>
</evidence>
<keyword evidence="12" id="KW-1185">Reference proteome</keyword>
<dbReference type="EMBL" id="JAINUY010000011">
    <property type="protein sequence ID" value="MBZ4037771.1"/>
    <property type="molecule type" value="Genomic_DNA"/>
</dbReference>
<dbReference type="InterPro" id="IPR011990">
    <property type="entry name" value="TPR-like_helical_dom_sf"/>
</dbReference>
<dbReference type="InterPro" id="IPR003594">
    <property type="entry name" value="HATPase_dom"/>
</dbReference>
<dbReference type="PROSITE" id="PS50005">
    <property type="entry name" value="TPR"/>
    <property type="match status" value="1"/>
</dbReference>
<evidence type="ECO:0000256" key="9">
    <source>
        <dbReference type="SAM" id="SignalP"/>
    </source>
</evidence>
<evidence type="ECO:0000256" key="2">
    <source>
        <dbReference type="ARBA" id="ARBA00012438"/>
    </source>
</evidence>
<feature type="repeat" description="TPR" evidence="6">
    <location>
        <begin position="120"/>
        <end position="153"/>
    </location>
</feature>
<evidence type="ECO:0000256" key="7">
    <source>
        <dbReference type="SAM" id="Coils"/>
    </source>
</evidence>
<dbReference type="Proteomes" id="UP001139366">
    <property type="component" value="Unassembled WGS sequence"/>
</dbReference>
<keyword evidence="3" id="KW-0808">Transferase</keyword>
<keyword evidence="6" id="KW-0802">TPR repeat</keyword>
<dbReference type="Gene3D" id="3.30.565.10">
    <property type="entry name" value="Histidine kinase-like ATPase, C-terminal domain"/>
    <property type="match status" value="1"/>
</dbReference>
<dbReference type="RefSeq" id="WP_223711436.1">
    <property type="nucleotide sequence ID" value="NZ_JAINUY010000011.1"/>
</dbReference>
<dbReference type="SUPFAM" id="SSF48452">
    <property type="entry name" value="TPR-like"/>
    <property type="match status" value="2"/>
</dbReference>
<dbReference type="AlphaFoldDB" id="A0A9X1HFI0"/>
<dbReference type="EC" id="2.7.13.3" evidence="2"/>
<keyword evidence="4" id="KW-0418">Kinase</keyword>
<feature type="domain" description="Histidine kinase/HSP90-like ATPase" evidence="10">
    <location>
        <begin position="487"/>
        <end position="574"/>
    </location>
</feature>
<keyword evidence="11" id="KW-0547">Nucleotide-binding</keyword>
<dbReference type="PANTHER" id="PTHR24421">
    <property type="entry name" value="NITRATE/NITRITE SENSOR PROTEIN NARX-RELATED"/>
    <property type="match status" value="1"/>
</dbReference>
<dbReference type="PANTHER" id="PTHR24421:SF10">
    <property type="entry name" value="NITRATE_NITRITE SENSOR PROTEIN NARQ"/>
    <property type="match status" value="1"/>
</dbReference>
<comment type="catalytic activity">
    <reaction evidence="1">
        <text>ATP + protein L-histidine = ADP + protein N-phospho-L-histidine.</text>
        <dbReference type="EC" id="2.7.13.3"/>
    </reaction>
</comment>
<dbReference type="SUPFAM" id="SSF55874">
    <property type="entry name" value="ATPase domain of HSP90 chaperone/DNA topoisomerase II/histidine kinase"/>
    <property type="match status" value="1"/>
</dbReference>
<feature type="chain" id="PRO_5040963633" description="histidine kinase" evidence="9">
    <location>
        <begin position="27"/>
        <end position="574"/>
    </location>
</feature>
<dbReference type="GO" id="GO:0000160">
    <property type="term" value="P:phosphorelay signal transduction system"/>
    <property type="evidence" value="ECO:0007669"/>
    <property type="project" value="UniProtKB-KW"/>
</dbReference>
<dbReference type="Pfam" id="PF02518">
    <property type="entry name" value="HATPase_c"/>
    <property type="match status" value="1"/>
</dbReference>
<evidence type="ECO:0000256" key="6">
    <source>
        <dbReference type="PROSITE-ProRule" id="PRU00339"/>
    </source>
</evidence>
<evidence type="ECO:0000313" key="12">
    <source>
        <dbReference type="Proteomes" id="UP001139366"/>
    </source>
</evidence>
<evidence type="ECO:0000256" key="3">
    <source>
        <dbReference type="ARBA" id="ARBA00022679"/>
    </source>
</evidence>
<gene>
    <name evidence="11" type="ORF">K6T82_23645</name>
</gene>
<name>A0A9X1HFI0_9FLAO</name>
<sequence>MIPKRIQIFTSLITLLLTLFSCQKHNIDSSKKTNNQVEIQKLISRADQFHKKTDSSDSAFFYYNKAKANCNLKEDAKYYVYCMYYMAEIQQDHEDFAGSIKTASETLPLLSHLKNSDSVWNIYSVLGRNYYYTYDYPTAIYYYSKAFRLKTNRINKLEAKNNIAVIYLKQQKFDKALPIFLSISNEQIVQKSPESYSKILDYIGYCYYKLKDPRALSFFETSLKIKSKVNDSDGLGRTYYNLAEYYQNTKADLAMKYAKLSYKNFTLSKNSNDCLLVLKFIIENSSAIESQKNAIIYTELREKSFVDRQRAKNQFAKIKYDSKKEKEENLKLKAQKIKNELQLAKQENRNIISYMIIVLASCLIVFVYIFLTVRANRQKIEATYQSETRISKKLHDELANDIYHAMAFAENKNLSSEDNRNDILKKLDDIYSRSTNISKENTPLLSNQNYIASIKQMISGFNTPDVNLLINGLDTISWDNIDKIKKIAVYRSIQELLVNMKKHSEASLVGITFKEISNTITINYNDNGKGIDTQKMVLKNGLHNIENRIHAIKGEIKIQSEYGKGFKFLIKFPL</sequence>
<proteinExistence type="predicted"/>
<keyword evidence="11" id="KW-0067">ATP-binding</keyword>
<keyword evidence="5" id="KW-0902">Two-component regulatory system</keyword>
<dbReference type="InterPro" id="IPR036890">
    <property type="entry name" value="HATPase_C_sf"/>
</dbReference>
<keyword evidence="7" id="KW-0175">Coiled coil</keyword>
<evidence type="ECO:0000259" key="10">
    <source>
        <dbReference type="Pfam" id="PF02518"/>
    </source>
</evidence>
<keyword evidence="9" id="KW-0732">Signal</keyword>
<feature type="coiled-coil region" evidence="7">
    <location>
        <begin position="320"/>
        <end position="347"/>
    </location>
</feature>
<keyword evidence="8" id="KW-1133">Transmembrane helix</keyword>
<dbReference type="GO" id="GO:0005524">
    <property type="term" value="F:ATP binding"/>
    <property type="evidence" value="ECO:0007669"/>
    <property type="project" value="UniProtKB-KW"/>
</dbReference>
<feature type="signal peptide" evidence="9">
    <location>
        <begin position="1"/>
        <end position="26"/>
    </location>
</feature>
<protein>
    <recommendedName>
        <fullName evidence="2">histidine kinase</fullName>
        <ecNumber evidence="2">2.7.13.3</ecNumber>
    </recommendedName>
</protein>
<keyword evidence="8" id="KW-0812">Transmembrane</keyword>
<comment type="caution">
    <text evidence="11">The sequence shown here is derived from an EMBL/GenBank/DDBJ whole genome shotgun (WGS) entry which is preliminary data.</text>
</comment>
<dbReference type="InterPro" id="IPR050482">
    <property type="entry name" value="Sensor_HK_TwoCompSys"/>
</dbReference>
<dbReference type="Gene3D" id="1.25.40.10">
    <property type="entry name" value="Tetratricopeptide repeat domain"/>
    <property type="match status" value="1"/>
</dbReference>
<dbReference type="PROSITE" id="PS51257">
    <property type="entry name" value="PROKAR_LIPOPROTEIN"/>
    <property type="match status" value="1"/>
</dbReference>
<accession>A0A9X1HFI0</accession>